<dbReference type="AlphaFoldDB" id="A0A0P1AW75"/>
<dbReference type="OMA" id="LQGEPRW"/>
<sequence>MQTFSLQKYGYLQNMATLNLNTEAEPKELQGEPRWSSIRYAPHPRPAQWTHSIDEELVQLVTQSTASGERFPVGVNWLEVSRVVRQSPVDCVKRYAFLHDARDRSNTQEEEHNMKIRLEKKGETEVLEEELEGALLDSDEYLENQTSLSDFGTPIASPKILGAFDEFETSRPASPNSPPPFAISKPSILRQSENAEGSPFRWEDLVNDPKYTAPVLHSPPSRSHKQNYRDRHELEDVESKSVSPRQNPRGFMLPTDSKNHIKEIGSESAFSPSVLTHTLKGVKLGVSIGSPILGSPLIKSPRFSRKISNSKYPFLKDEGVSTRQSPGSNMSDYFRDLEGAGIRAGSYPNESHDATVNELQSQMNAHLLPMSATSELSAIHGDDPFLGSMTQSALEDAFLDMAGSRLDASSILLGSRMSTARLEHILSEDRRDVTRKSTE</sequence>
<evidence type="ECO:0000313" key="3">
    <source>
        <dbReference type="Proteomes" id="UP000054928"/>
    </source>
</evidence>
<accession>A0A0P1AW75</accession>
<dbReference type="OrthoDB" id="116759at2759"/>
<keyword evidence="3" id="KW-1185">Reference proteome</keyword>
<protein>
    <recommendedName>
        <fullName evidence="4">Myb-like domain-containing protein</fullName>
    </recommendedName>
</protein>
<evidence type="ECO:0000256" key="1">
    <source>
        <dbReference type="SAM" id="MobiDB-lite"/>
    </source>
</evidence>
<dbReference type="STRING" id="4781.A0A0P1AW75"/>
<organism evidence="2 3">
    <name type="scientific">Plasmopara halstedii</name>
    <name type="common">Downy mildew of sunflower</name>
    <dbReference type="NCBI Taxonomy" id="4781"/>
    <lineage>
        <taxon>Eukaryota</taxon>
        <taxon>Sar</taxon>
        <taxon>Stramenopiles</taxon>
        <taxon>Oomycota</taxon>
        <taxon>Peronosporomycetes</taxon>
        <taxon>Peronosporales</taxon>
        <taxon>Peronosporaceae</taxon>
        <taxon>Plasmopara</taxon>
    </lineage>
</organism>
<dbReference type="EMBL" id="CCYD01001864">
    <property type="protein sequence ID" value="CEG45980.1"/>
    <property type="molecule type" value="Genomic_DNA"/>
</dbReference>
<dbReference type="GeneID" id="36397365"/>
<evidence type="ECO:0000313" key="2">
    <source>
        <dbReference type="EMBL" id="CEG45980.1"/>
    </source>
</evidence>
<name>A0A0P1AW75_PLAHL</name>
<reference evidence="3" key="1">
    <citation type="submission" date="2014-09" db="EMBL/GenBank/DDBJ databases">
        <authorList>
            <person name="Sharma Rahul"/>
            <person name="Thines Marco"/>
        </authorList>
    </citation>
    <scope>NUCLEOTIDE SEQUENCE [LARGE SCALE GENOMIC DNA]</scope>
</reference>
<dbReference type="RefSeq" id="XP_024582349.1">
    <property type="nucleotide sequence ID" value="XM_024716786.1"/>
</dbReference>
<feature type="compositionally biased region" description="Basic and acidic residues" evidence="1">
    <location>
        <begin position="227"/>
        <end position="239"/>
    </location>
</feature>
<evidence type="ECO:0008006" key="4">
    <source>
        <dbReference type="Google" id="ProtNLM"/>
    </source>
</evidence>
<feature type="region of interest" description="Disordered" evidence="1">
    <location>
        <begin position="211"/>
        <end position="255"/>
    </location>
</feature>
<proteinExistence type="predicted"/>
<dbReference type="Proteomes" id="UP000054928">
    <property type="component" value="Unassembled WGS sequence"/>
</dbReference>